<gene>
    <name evidence="1" type="ORF">SAMN02745124_02020</name>
</gene>
<protein>
    <submittedName>
        <fullName evidence="1">Abortive infection bacteriophage resistance protein</fullName>
    </submittedName>
</protein>
<dbReference type="InterPro" id="IPR011664">
    <property type="entry name" value="Abi_system_AbiD/AbiF-like"/>
</dbReference>
<accession>A0A1M5W203</accession>
<evidence type="ECO:0000313" key="1">
    <source>
        <dbReference type="EMBL" id="SHH81233.1"/>
    </source>
</evidence>
<dbReference type="PIRSF" id="PIRSF034934">
    <property type="entry name" value="AbiF_AbiD"/>
    <property type="match status" value="1"/>
</dbReference>
<proteinExistence type="predicted"/>
<dbReference type="InterPro" id="IPR017034">
    <property type="entry name" value="Abi_system_AbiD/AbiF"/>
</dbReference>
<keyword evidence="2" id="KW-1185">Reference proteome</keyword>
<organism evidence="1 2">
    <name type="scientific">Desulfofustis glycolicus DSM 9705</name>
    <dbReference type="NCBI Taxonomy" id="1121409"/>
    <lineage>
        <taxon>Bacteria</taxon>
        <taxon>Pseudomonadati</taxon>
        <taxon>Thermodesulfobacteriota</taxon>
        <taxon>Desulfobulbia</taxon>
        <taxon>Desulfobulbales</taxon>
        <taxon>Desulfocapsaceae</taxon>
        <taxon>Desulfofustis</taxon>
    </lineage>
</organism>
<sequence>MEITDPERVKRYLSHLNYYRLAAYWLPYEQDHPAHLFKPGTCFNTVLEHYIFDRELRLLVMDAIERLEVSLRTRWAYYLSHTYGPHAHLDSRIFKKGRWSHEENVRNLKEVVRSSSEVFVRHFDVYDEGLPPLWVICEIMTLGQLSKWYSNLCHGKDRNAIAKVYGLDEVNLTSFLHHLSIVRNLCAHHARLWNREFVFAWKLPRLTPSELLENFNTEDGKRLYNTLVMLAYLMDQINPHSWKKRLGILLTKHPDVRDRHMGFPDDWRHRPIWHGHI</sequence>
<evidence type="ECO:0000313" key="2">
    <source>
        <dbReference type="Proteomes" id="UP000184139"/>
    </source>
</evidence>
<dbReference type="Pfam" id="PF07751">
    <property type="entry name" value="Abi_2"/>
    <property type="match status" value="1"/>
</dbReference>
<name>A0A1M5W203_9BACT</name>
<reference evidence="1 2" key="1">
    <citation type="submission" date="2016-11" db="EMBL/GenBank/DDBJ databases">
        <authorList>
            <person name="Jaros S."/>
            <person name="Januszkiewicz K."/>
            <person name="Wedrychowicz H."/>
        </authorList>
    </citation>
    <scope>NUCLEOTIDE SEQUENCE [LARGE SCALE GENOMIC DNA]</scope>
    <source>
        <strain evidence="1 2">DSM 9705</strain>
    </source>
</reference>
<dbReference type="EMBL" id="FQXS01000010">
    <property type="protein sequence ID" value="SHH81233.1"/>
    <property type="molecule type" value="Genomic_DNA"/>
</dbReference>
<dbReference type="RefSeq" id="WP_208609764.1">
    <property type="nucleotide sequence ID" value="NZ_FQXS01000010.1"/>
</dbReference>
<dbReference type="Proteomes" id="UP000184139">
    <property type="component" value="Unassembled WGS sequence"/>
</dbReference>
<dbReference type="AlphaFoldDB" id="A0A1M5W203"/>
<dbReference type="STRING" id="1121409.SAMN02745124_02020"/>